<evidence type="ECO:0000313" key="3">
    <source>
        <dbReference type="EMBL" id="EAU80889.1"/>
    </source>
</evidence>
<evidence type="ECO:0000256" key="1">
    <source>
        <dbReference type="SAM" id="MobiDB-lite"/>
    </source>
</evidence>
<dbReference type="eggNOG" id="ENOG502R17C">
    <property type="taxonomic scope" value="Eukaryota"/>
</dbReference>
<dbReference type="InParanoid" id="A8PES7"/>
<dbReference type="GeneID" id="6017491"/>
<dbReference type="AlphaFoldDB" id="A8PES7"/>
<dbReference type="PROSITE" id="PS50097">
    <property type="entry name" value="BTB"/>
    <property type="match status" value="1"/>
</dbReference>
<dbReference type="CDD" id="cd18186">
    <property type="entry name" value="BTB_POZ_ZBTB_KLHL-like"/>
    <property type="match status" value="1"/>
</dbReference>
<gene>
    <name evidence="3" type="ORF">CC1G_03065</name>
</gene>
<comment type="caution">
    <text evidence="3">The sequence shown here is derived from an EMBL/GenBank/DDBJ whole genome shotgun (WGS) entry which is preliminary data.</text>
</comment>
<accession>A8PES7</accession>
<name>A8PES7_COPC7</name>
<dbReference type="OMA" id="FAPTPRC"/>
<dbReference type="OrthoDB" id="3217871at2759"/>
<organism evidence="3 4">
    <name type="scientific">Coprinopsis cinerea (strain Okayama-7 / 130 / ATCC MYA-4618 / FGSC 9003)</name>
    <name type="common">Inky cap fungus</name>
    <name type="synonym">Hormographiella aspergillata</name>
    <dbReference type="NCBI Taxonomy" id="240176"/>
    <lineage>
        <taxon>Eukaryota</taxon>
        <taxon>Fungi</taxon>
        <taxon>Dikarya</taxon>
        <taxon>Basidiomycota</taxon>
        <taxon>Agaricomycotina</taxon>
        <taxon>Agaricomycetes</taxon>
        <taxon>Agaricomycetidae</taxon>
        <taxon>Agaricales</taxon>
        <taxon>Agaricineae</taxon>
        <taxon>Psathyrellaceae</taxon>
        <taxon>Coprinopsis</taxon>
    </lineage>
</organism>
<sequence>MPETRGIKRARPGDESPDSSPLSTIFVSESDLESTLSDLEDFRIKRSEAVWYDDGNVILQVGDTRFRVHKSILSAQSRVFRERFLEKPEAKKTKGKPGGGRPRRPRFVDGVEVVRLEGDSVQDWTYVLQIVYDGHRTYRSDTSYPFSVVRAMLTLGDKYGFEYLRSQAVYLYEKTFPSDFSTFSGIYYSPSTNMKMTEKWIRMDARTTLVDVADMANLFGLIACLPAIYYLVVSQKDFMSCIATGFAREDGTRAIFSRDFIQILLSGREKLITAAARKMFNWLWSIPEIIPAAGSCKDKISCRNSLREIHAKYWWPSFPPSKILGQWNTRYAQDLCPACAKVAQAEFCKGQKEVRKDLPGFFGLSAWEELQNRGRA</sequence>
<dbReference type="EMBL" id="AACS02000008">
    <property type="protein sequence ID" value="EAU80889.1"/>
    <property type="molecule type" value="Genomic_DNA"/>
</dbReference>
<dbReference type="STRING" id="240176.A8PES7"/>
<evidence type="ECO:0000259" key="2">
    <source>
        <dbReference type="PROSITE" id="PS50097"/>
    </source>
</evidence>
<dbReference type="Pfam" id="PF00651">
    <property type="entry name" value="BTB"/>
    <property type="match status" value="1"/>
</dbReference>
<dbReference type="Gene3D" id="3.30.710.10">
    <property type="entry name" value="Potassium Channel Kv1.1, Chain A"/>
    <property type="match status" value="1"/>
</dbReference>
<dbReference type="VEuPathDB" id="FungiDB:CC1G_03065"/>
<protein>
    <recommendedName>
        <fullName evidence="2">BTB domain-containing protein</fullName>
    </recommendedName>
</protein>
<dbReference type="SMART" id="SM00225">
    <property type="entry name" value="BTB"/>
    <property type="match status" value="1"/>
</dbReference>
<dbReference type="KEGG" id="cci:CC1G_03065"/>
<feature type="region of interest" description="Disordered" evidence="1">
    <location>
        <begin position="1"/>
        <end position="23"/>
    </location>
</feature>
<dbReference type="InterPro" id="IPR000210">
    <property type="entry name" value="BTB/POZ_dom"/>
</dbReference>
<dbReference type="InterPro" id="IPR011333">
    <property type="entry name" value="SKP1/BTB/POZ_sf"/>
</dbReference>
<evidence type="ECO:0000313" key="4">
    <source>
        <dbReference type="Proteomes" id="UP000001861"/>
    </source>
</evidence>
<dbReference type="RefSeq" id="XP_001840836.1">
    <property type="nucleotide sequence ID" value="XM_001840784.1"/>
</dbReference>
<dbReference type="Proteomes" id="UP000001861">
    <property type="component" value="Unassembled WGS sequence"/>
</dbReference>
<keyword evidence="4" id="KW-1185">Reference proteome</keyword>
<proteinExistence type="predicted"/>
<dbReference type="SUPFAM" id="SSF54695">
    <property type="entry name" value="POZ domain"/>
    <property type="match status" value="1"/>
</dbReference>
<feature type="domain" description="BTB" evidence="2">
    <location>
        <begin position="55"/>
        <end position="140"/>
    </location>
</feature>
<reference evidence="3 4" key="1">
    <citation type="journal article" date="2010" name="Proc. Natl. Acad. Sci. U.S.A.">
        <title>Insights into evolution of multicellular fungi from the assembled chromosomes of the mushroom Coprinopsis cinerea (Coprinus cinereus).</title>
        <authorList>
            <person name="Stajich J.E."/>
            <person name="Wilke S.K."/>
            <person name="Ahren D."/>
            <person name="Au C.H."/>
            <person name="Birren B.W."/>
            <person name="Borodovsky M."/>
            <person name="Burns C."/>
            <person name="Canback B."/>
            <person name="Casselton L.A."/>
            <person name="Cheng C.K."/>
            <person name="Deng J."/>
            <person name="Dietrich F.S."/>
            <person name="Fargo D.C."/>
            <person name="Farman M.L."/>
            <person name="Gathman A.C."/>
            <person name="Goldberg J."/>
            <person name="Guigo R."/>
            <person name="Hoegger P.J."/>
            <person name="Hooker J.B."/>
            <person name="Huggins A."/>
            <person name="James T.Y."/>
            <person name="Kamada T."/>
            <person name="Kilaru S."/>
            <person name="Kodira C."/>
            <person name="Kues U."/>
            <person name="Kupfer D."/>
            <person name="Kwan H.S."/>
            <person name="Lomsadze A."/>
            <person name="Li W."/>
            <person name="Lilly W.W."/>
            <person name="Ma L.J."/>
            <person name="Mackey A.J."/>
            <person name="Manning G."/>
            <person name="Martin F."/>
            <person name="Muraguchi H."/>
            <person name="Natvig D.O."/>
            <person name="Palmerini H."/>
            <person name="Ramesh M.A."/>
            <person name="Rehmeyer C.J."/>
            <person name="Roe B.A."/>
            <person name="Shenoy N."/>
            <person name="Stanke M."/>
            <person name="Ter-Hovhannisyan V."/>
            <person name="Tunlid A."/>
            <person name="Velagapudi R."/>
            <person name="Vision T.J."/>
            <person name="Zeng Q."/>
            <person name="Zolan M.E."/>
            <person name="Pukkila P.J."/>
        </authorList>
    </citation>
    <scope>NUCLEOTIDE SEQUENCE [LARGE SCALE GENOMIC DNA]</scope>
    <source>
        <strain evidence="4">Okayama-7 / 130 / ATCC MYA-4618 / FGSC 9003</strain>
    </source>
</reference>